<dbReference type="CDD" id="cd00130">
    <property type="entry name" value="PAS"/>
    <property type="match status" value="2"/>
</dbReference>
<dbReference type="InterPro" id="IPR038318">
    <property type="entry name" value="KdpD_sf"/>
</dbReference>
<dbReference type="InterPro" id="IPR004358">
    <property type="entry name" value="Sig_transdc_His_kin-like_C"/>
</dbReference>
<dbReference type="InterPro" id="IPR003661">
    <property type="entry name" value="HisK_dim/P_dom"/>
</dbReference>
<dbReference type="Gene3D" id="3.30.565.10">
    <property type="entry name" value="Histidine kinase-like ATPase, C-terminal domain"/>
    <property type="match status" value="1"/>
</dbReference>
<feature type="domain" description="PAC" evidence="17">
    <location>
        <begin position="331"/>
        <end position="383"/>
    </location>
</feature>
<evidence type="ECO:0000313" key="18">
    <source>
        <dbReference type="EMBL" id="WNG44286.1"/>
    </source>
</evidence>
<evidence type="ECO:0000313" key="19">
    <source>
        <dbReference type="Proteomes" id="UP001611383"/>
    </source>
</evidence>
<dbReference type="PANTHER" id="PTHR42878:SF15">
    <property type="entry name" value="BACTERIOPHYTOCHROME"/>
    <property type="match status" value="1"/>
</dbReference>
<dbReference type="Pfam" id="PF08448">
    <property type="entry name" value="PAS_4"/>
    <property type="match status" value="2"/>
</dbReference>
<dbReference type="InterPro" id="IPR025201">
    <property type="entry name" value="KdpD_TM"/>
</dbReference>
<dbReference type="InterPro" id="IPR036890">
    <property type="entry name" value="HATPase_C_sf"/>
</dbReference>
<keyword evidence="9" id="KW-0067">ATP-binding</keyword>
<evidence type="ECO:0000256" key="14">
    <source>
        <dbReference type="SAM" id="Phobius"/>
    </source>
</evidence>
<dbReference type="InterPro" id="IPR013656">
    <property type="entry name" value="PAS_4"/>
</dbReference>
<feature type="domain" description="PAS" evidence="16">
    <location>
        <begin position="258"/>
        <end position="328"/>
    </location>
</feature>
<dbReference type="InterPro" id="IPR003594">
    <property type="entry name" value="HATPase_dom"/>
</dbReference>
<dbReference type="Pfam" id="PF00512">
    <property type="entry name" value="HisKA"/>
    <property type="match status" value="1"/>
</dbReference>
<gene>
    <name evidence="18" type="ORF">F0U60_09315</name>
</gene>
<dbReference type="InterPro" id="IPR000700">
    <property type="entry name" value="PAS-assoc_C"/>
</dbReference>
<dbReference type="InterPro" id="IPR005467">
    <property type="entry name" value="His_kinase_dom"/>
</dbReference>
<dbReference type="Gene3D" id="1.10.287.130">
    <property type="match status" value="1"/>
</dbReference>
<dbReference type="PANTHER" id="PTHR42878">
    <property type="entry name" value="TWO-COMPONENT HISTIDINE KINASE"/>
    <property type="match status" value="1"/>
</dbReference>
<dbReference type="Pfam" id="PF13493">
    <property type="entry name" value="DUF4118"/>
    <property type="match status" value="1"/>
</dbReference>
<dbReference type="EMBL" id="CP043494">
    <property type="protein sequence ID" value="WNG44286.1"/>
    <property type="molecule type" value="Genomic_DNA"/>
</dbReference>
<evidence type="ECO:0000256" key="6">
    <source>
        <dbReference type="ARBA" id="ARBA00022692"/>
    </source>
</evidence>
<keyword evidence="19" id="KW-1185">Reference proteome</keyword>
<dbReference type="PROSITE" id="PS50112">
    <property type="entry name" value="PAS"/>
    <property type="match status" value="2"/>
</dbReference>
<comment type="catalytic activity">
    <reaction evidence="1">
        <text>ATP + protein L-histidine = ADP + protein N-phospho-L-histidine.</text>
        <dbReference type="EC" id="2.7.13.3"/>
    </reaction>
</comment>
<dbReference type="EC" id="2.7.13.3" evidence="3"/>
<dbReference type="InterPro" id="IPR013655">
    <property type="entry name" value="PAS_fold_3"/>
</dbReference>
<protein>
    <recommendedName>
        <fullName evidence="3">histidine kinase</fullName>
        <ecNumber evidence="3">2.7.13.3</ecNumber>
    </recommendedName>
</protein>
<dbReference type="SMART" id="SM00387">
    <property type="entry name" value="HATPase_c"/>
    <property type="match status" value="1"/>
</dbReference>
<dbReference type="SUPFAM" id="SSF55874">
    <property type="entry name" value="ATPase domain of HSP90 chaperone/DNA topoisomerase II/histidine kinase"/>
    <property type="match status" value="1"/>
</dbReference>
<dbReference type="Proteomes" id="UP001611383">
    <property type="component" value="Chromosome"/>
</dbReference>
<keyword evidence="7" id="KW-0547">Nucleotide-binding</keyword>
<feature type="domain" description="Histidine kinase" evidence="15">
    <location>
        <begin position="526"/>
        <end position="738"/>
    </location>
</feature>
<organism evidence="18 19">
    <name type="scientific">Archangium minus</name>
    <dbReference type="NCBI Taxonomy" id="83450"/>
    <lineage>
        <taxon>Bacteria</taxon>
        <taxon>Pseudomonadati</taxon>
        <taxon>Myxococcota</taxon>
        <taxon>Myxococcia</taxon>
        <taxon>Myxococcales</taxon>
        <taxon>Cystobacterineae</taxon>
        <taxon>Archangiaceae</taxon>
        <taxon>Archangium</taxon>
    </lineage>
</organism>
<evidence type="ECO:0000256" key="8">
    <source>
        <dbReference type="ARBA" id="ARBA00022777"/>
    </source>
</evidence>
<dbReference type="SUPFAM" id="SSF55785">
    <property type="entry name" value="PYP-like sensor domain (PAS domain)"/>
    <property type="match status" value="3"/>
</dbReference>
<evidence type="ECO:0000256" key="12">
    <source>
        <dbReference type="ARBA" id="ARBA00023136"/>
    </source>
</evidence>
<evidence type="ECO:0000256" key="1">
    <source>
        <dbReference type="ARBA" id="ARBA00000085"/>
    </source>
</evidence>
<evidence type="ECO:0000259" key="15">
    <source>
        <dbReference type="PROSITE" id="PS50109"/>
    </source>
</evidence>
<feature type="transmembrane region" description="Helical" evidence="14">
    <location>
        <begin position="48"/>
        <end position="76"/>
    </location>
</feature>
<keyword evidence="6 14" id="KW-0812">Transmembrane</keyword>
<keyword evidence="12 14" id="KW-0472">Membrane</keyword>
<feature type="coiled-coil region" evidence="13">
    <location>
        <begin position="492"/>
        <end position="519"/>
    </location>
</feature>
<dbReference type="PROSITE" id="PS50113">
    <property type="entry name" value="PAC"/>
    <property type="match status" value="2"/>
</dbReference>
<dbReference type="SUPFAM" id="SSF47384">
    <property type="entry name" value="Homodimeric domain of signal transducing histidine kinase"/>
    <property type="match status" value="1"/>
</dbReference>
<sequence>MGNTQRVSRSGVPRPSPGLFRFTLAVGATVVGLLLTGLLVPFLGGTYFLLALAVVALCSLYGGLASGLLVTLLSGLGFCYFFFPPVRSFRVSDSRDLLRLAVFWGVASVLCWVGASLRRTLEQTRARLAERERADRELRDANAWAVAILESISDAFFSLDRRYHFTVLNGEAERLLGRKRQELVGKCIWVEFAEAIGSTFQREYQRVLDTGRPVQFVEFYPPLHAWFEVRAFPSRDGLSVFFRDISERRGAEERLRQSEERFRSLVLATSQVVWTTNAEGRPVEDSPTWCAFTGQPREEFLGGRWLDAVHPEDRERAVRAWRDSLAYHTVFEVQYRLRRPDGSYTPTLARGAPVLNPDGSLREWVGANTDISRSVSAEQALRESERRYHLLASNCPDGLVALYDHDLRYIVVEGTDLQGMGLSRTKMEGHTIWEVLEPETCAAIEGPMRAAFTGHSQVIELPFAGRTYRAHYLPVRNEAGEVMAGMLMSQNITELKALQEQLEQRVRERTRQLDEANQELEAFAYSVSHDLRTPLRGIDGFTQAVEDDDESTLSPAARNYLRRVRRASERMAQLIDDLLKLSRLSRAELRRAPVDITALAHEVVAELAAREPQRSVEVRIQPSLRDDADPRLVRILLENLLGNAWKFTGRVERPWIELSATRQEDPPIYCVRDNGAGFDMAYAGKLFAPFQRLHSEAEFPGTGIGLATVLRVVRRHGGHIRAESAPGQGASFFFTLRG</sequence>
<feature type="domain" description="PAC" evidence="17">
    <location>
        <begin position="452"/>
        <end position="504"/>
    </location>
</feature>
<comment type="subcellular location">
    <subcellularLocation>
        <location evidence="2">Membrane</location>
        <topology evidence="2">Multi-pass membrane protein</topology>
    </subcellularLocation>
</comment>
<dbReference type="Gene3D" id="1.20.120.620">
    <property type="entry name" value="Backbone structure of the membrane domain of e. Coli histidine kinase receptor kdpd"/>
    <property type="match status" value="1"/>
</dbReference>
<dbReference type="Pfam" id="PF08447">
    <property type="entry name" value="PAS_3"/>
    <property type="match status" value="1"/>
</dbReference>
<feature type="coiled-coil region" evidence="13">
    <location>
        <begin position="557"/>
        <end position="584"/>
    </location>
</feature>
<evidence type="ECO:0000256" key="7">
    <source>
        <dbReference type="ARBA" id="ARBA00022741"/>
    </source>
</evidence>
<dbReference type="InterPro" id="IPR050351">
    <property type="entry name" value="BphY/WalK/GraS-like"/>
</dbReference>
<evidence type="ECO:0000256" key="9">
    <source>
        <dbReference type="ARBA" id="ARBA00022840"/>
    </source>
</evidence>
<evidence type="ECO:0000259" key="16">
    <source>
        <dbReference type="PROSITE" id="PS50112"/>
    </source>
</evidence>
<evidence type="ECO:0000256" key="10">
    <source>
        <dbReference type="ARBA" id="ARBA00022989"/>
    </source>
</evidence>
<dbReference type="SMART" id="SM00086">
    <property type="entry name" value="PAC"/>
    <property type="match status" value="1"/>
</dbReference>
<dbReference type="InterPro" id="IPR035965">
    <property type="entry name" value="PAS-like_dom_sf"/>
</dbReference>
<dbReference type="Gene3D" id="3.30.450.20">
    <property type="entry name" value="PAS domain"/>
    <property type="match status" value="3"/>
</dbReference>
<dbReference type="RefSeq" id="WP_395816779.1">
    <property type="nucleotide sequence ID" value="NZ_CP043494.1"/>
</dbReference>
<evidence type="ECO:0000256" key="5">
    <source>
        <dbReference type="ARBA" id="ARBA00022679"/>
    </source>
</evidence>
<dbReference type="PRINTS" id="PR00344">
    <property type="entry name" value="BCTRLSENSOR"/>
</dbReference>
<dbReference type="SMART" id="SM00091">
    <property type="entry name" value="PAS"/>
    <property type="match status" value="3"/>
</dbReference>
<keyword evidence="8" id="KW-0418">Kinase</keyword>
<keyword evidence="13" id="KW-0175">Coiled coil</keyword>
<dbReference type="InterPro" id="IPR001610">
    <property type="entry name" value="PAC"/>
</dbReference>
<feature type="domain" description="PAS" evidence="16">
    <location>
        <begin position="141"/>
        <end position="186"/>
    </location>
</feature>
<dbReference type="InterPro" id="IPR036097">
    <property type="entry name" value="HisK_dim/P_sf"/>
</dbReference>
<proteinExistence type="predicted"/>
<feature type="transmembrane region" description="Helical" evidence="14">
    <location>
        <begin position="97"/>
        <end position="115"/>
    </location>
</feature>
<keyword evidence="11" id="KW-0902">Two-component regulatory system</keyword>
<dbReference type="PROSITE" id="PS50109">
    <property type="entry name" value="HIS_KIN"/>
    <property type="match status" value="1"/>
</dbReference>
<evidence type="ECO:0000256" key="3">
    <source>
        <dbReference type="ARBA" id="ARBA00012438"/>
    </source>
</evidence>
<dbReference type="SMART" id="SM00388">
    <property type="entry name" value="HisKA"/>
    <property type="match status" value="1"/>
</dbReference>
<evidence type="ECO:0000256" key="4">
    <source>
        <dbReference type="ARBA" id="ARBA00022553"/>
    </source>
</evidence>
<name>A0ABY9WTE2_9BACT</name>
<dbReference type="InterPro" id="IPR000014">
    <property type="entry name" value="PAS"/>
</dbReference>
<evidence type="ECO:0000256" key="13">
    <source>
        <dbReference type="SAM" id="Coils"/>
    </source>
</evidence>
<evidence type="ECO:0000256" key="11">
    <source>
        <dbReference type="ARBA" id="ARBA00023012"/>
    </source>
</evidence>
<feature type="transmembrane region" description="Helical" evidence="14">
    <location>
        <begin position="20"/>
        <end position="42"/>
    </location>
</feature>
<accession>A0ABY9WTE2</accession>
<dbReference type="Pfam" id="PF02518">
    <property type="entry name" value="HATPase_c"/>
    <property type="match status" value="1"/>
</dbReference>
<evidence type="ECO:0000259" key="17">
    <source>
        <dbReference type="PROSITE" id="PS50113"/>
    </source>
</evidence>
<reference evidence="18 19" key="1">
    <citation type="submission" date="2019-08" db="EMBL/GenBank/DDBJ databases">
        <title>Archangium and Cystobacter genomes.</title>
        <authorList>
            <person name="Chen I.-C.K."/>
            <person name="Wielgoss S."/>
        </authorList>
    </citation>
    <scope>NUCLEOTIDE SEQUENCE [LARGE SCALE GENOMIC DNA]</scope>
    <source>
        <strain evidence="18 19">Cbm 6</strain>
    </source>
</reference>
<dbReference type="CDD" id="cd00082">
    <property type="entry name" value="HisKA"/>
    <property type="match status" value="1"/>
</dbReference>
<dbReference type="NCBIfam" id="TIGR00229">
    <property type="entry name" value="sensory_box"/>
    <property type="match status" value="3"/>
</dbReference>
<keyword evidence="10 14" id="KW-1133">Transmembrane helix</keyword>
<keyword evidence="5" id="KW-0808">Transferase</keyword>
<keyword evidence="4" id="KW-0597">Phosphoprotein</keyword>
<evidence type="ECO:0000256" key="2">
    <source>
        <dbReference type="ARBA" id="ARBA00004141"/>
    </source>
</evidence>